<evidence type="ECO:0000313" key="1">
    <source>
        <dbReference type="EMBL" id="WIX76912.1"/>
    </source>
</evidence>
<sequence length="50" mass="5388">MPESPHTIRAYRGDLTQFARAGYTAGPMFRASDLVGEQGADLGGFSWRAA</sequence>
<reference evidence="1 2" key="1">
    <citation type="submission" date="2023-06" db="EMBL/GenBank/DDBJ databases">
        <authorList>
            <person name="Oyuntsetseg B."/>
            <person name="Kim S.B."/>
        </authorList>
    </citation>
    <scope>NUCLEOTIDE SEQUENCE [LARGE SCALE GENOMIC DNA]</scope>
    <source>
        <strain evidence="1 2">2-15</strain>
    </source>
</reference>
<dbReference type="Proteomes" id="UP001236014">
    <property type="component" value="Chromosome"/>
</dbReference>
<name>A0A9Y2IB96_9PSEU</name>
<proteinExistence type="predicted"/>
<dbReference type="AlphaFoldDB" id="A0A9Y2IB96"/>
<protein>
    <submittedName>
        <fullName evidence="1">Uncharacterized protein</fullName>
    </submittedName>
</protein>
<dbReference type="RefSeq" id="WP_285967659.1">
    <property type="nucleotide sequence ID" value="NZ_CP127294.1"/>
</dbReference>
<accession>A0A9Y2IB96</accession>
<gene>
    <name evidence="1" type="ORF">QRX50_36650</name>
</gene>
<dbReference type="EMBL" id="CP127294">
    <property type="protein sequence ID" value="WIX76912.1"/>
    <property type="molecule type" value="Genomic_DNA"/>
</dbReference>
<dbReference type="KEGG" id="acab:QRX50_36650"/>
<evidence type="ECO:0000313" key="2">
    <source>
        <dbReference type="Proteomes" id="UP001236014"/>
    </source>
</evidence>
<organism evidence="1 2">
    <name type="scientific">Amycolatopsis carbonis</name>
    <dbReference type="NCBI Taxonomy" id="715471"/>
    <lineage>
        <taxon>Bacteria</taxon>
        <taxon>Bacillati</taxon>
        <taxon>Actinomycetota</taxon>
        <taxon>Actinomycetes</taxon>
        <taxon>Pseudonocardiales</taxon>
        <taxon>Pseudonocardiaceae</taxon>
        <taxon>Amycolatopsis</taxon>
    </lineage>
</organism>
<keyword evidence="2" id="KW-1185">Reference proteome</keyword>